<dbReference type="GO" id="GO:0008270">
    <property type="term" value="F:zinc ion binding"/>
    <property type="evidence" value="ECO:0007669"/>
    <property type="project" value="UniProtKB-KW"/>
</dbReference>
<keyword evidence="1" id="KW-0548">Nucleotidyltransferase</keyword>
<keyword evidence="1" id="KW-0239">DNA-directed DNA polymerase</keyword>
<dbReference type="InterPro" id="IPR029703">
    <property type="entry name" value="POL2"/>
</dbReference>
<dbReference type="GO" id="GO:0006287">
    <property type="term" value="P:base-excision repair, gap-filling"/>
    <property type="evidence" value="ECO:0007669"/>
    <property type="project" value="TreeGrafter"/>
</dbReference>
<evidence type="ECO:0000256" key="1">
    <source>
        <dbReference type="RuleBase" id="RU365029"/>
    </source>
</evidence>
<dbReference type="PROSITE" id="PS50235">
    <property type="entry name" value="USP_3"/>
    <property type="match status" value="1"/>
</dbReference>
<evidence type="ECO:0000256" key="2">
    <source>
        <dbReference type="SAM" id="MobiDB-lite"/>
    </source>
</evidence>
<comment type="catalytic activity">
    <reaction evidence="1">
        <text>DNA(n) + a 2'-deoxyribonucleoside 5'-triphosphate = DNA(n+1) + diphosphate</text>
        <dbReference type="Rhea" id="RHEA:22508"/>
        <dbReference type="Rhea" id="RHEA-COMP:17339"/>
        <dbReference type="Rhea" id="RHEA-COMP:17340"/>
        <dbReference type="ChEBI" id="CHEBI:33019"/>
        <dbReference type="ChEBI" id="CHEBI:61560"/>
        <dbReference type="ChEBI" id="CHEBI:173112"/>
        <dbReference type="EC" id="2.7.7.7"/>
    </reaction>
</comment>
<evidence type="ECO:0000259" key="3">
    <source>
        <dbReference type="PROSITE" id="PS50235"/>
    </source>
</evidence>
<dbReference type="GO" id="GO:0000278">
    <property type="term" value="P:mitotic cell cycle"/>
    <property type="evidence" value="ECO:0007669"/>
    <property type="project" value="TreeGrafter"/>
</dbReference>
<dbReference type="Gene3D" id="3.90.70.10">
    <property type="entry name" value="Cysteine proteinases"/>
    <property type="match status" value="1"/>
</dbReference>
<feature type="domain" description="USP" evidence="3">
    <location>
        <begin position="1"/>
        <end position="312"/>
    </location>
</feature>
<keyword evidence="1" id="KW-0863">Zinc-finger</keyword>
<sequence length="741" mass="81420">MAKDQPISLRPGARARRLSPTAFAAATGAGDSLGPHGGSSTGFAAKVQTETHHHSVEADSREAPVVGEESWYKFHEAKESHVSSGKHEKPEIKAKKISVIHTEPEMNMSFRSAVLKGPNNILEANQLGQLTMTPYCAASEFRRHNLSPSSPPCESRPRSPPPPPPPPTSITTAMGEEAAVVSRDPSGSRPPPLPLPQAVSDKCTAGEMEQLLDDGALEQLADGTFKKLDNKVVFLEELDLNPYMTAGGGHNMYELYGVVVHLQFKGDANKGHYKCYIKSYQGNWIKIDDSKVQDVSLQVTKQQGYILLYRRKTGKQSAPEANNSAVTGSNATGAKFAKYMNSASISYPVYSRTAEEPAKQGGSISGITCTKLHKESALKKIIQLASNTTPGVFYRNSKAPVTEEFPGRRVKKILPHGRPCFNLIEVTECPKLQAIKAAVRALDYFPCVTIPSNARTTTIRALRDQQQVLWISDDGIPDLGGTYEGDTCFADEVRSFGLFPNMHDSLPFLSPFGLYVLILEVIPPALTYPGAYRRVSVELKIQHLALNSLLKSSQVDKMEGGSISSLESDMPPGPHGSETDFDDASLCLPAFQVVMKKVFALLLAEFRKLGANVIFANFSKIIIDTRKVDLASAHAYYDSLFKTLQTRDLFEWIELGPLYICHSLLFMDQNNYGGIQEKTQNVDSSDDDNDIDIVSSWNIAEYLPKDTQRMRNNLLELVPVKEFAPEAQFQDPCASFTLSNV</sequence>
<dbReference type="AlphaFoldDB" id="A0A3L6TC87"/>
<dbReference type="PANTHER" id="PTHR10670">
    <property type="entry name" value="DNA POLYMERASE EPSILON CATALYTIC SUBUNIT A"/>
    <property type="match status" value="1"/>
</dbReference>
<proteinExistence type="inferred from homology"/>
<name>A0A3L6TC87_PANMI</name>
<dbReference type="SMART" id="SM01159">
    <property type="entry name" value="DUF1744"/>
    <property type="match status" value="1"/>
</dbReference>
<keyword evidence="1" id="KW-0808">Transferase</keyword>
<keyword evidence="1" id="KW-0539">Nucleus</keyword>
<dbReference type="GO" id="GO:0003887">
    <property type="term" value="F:DNA-directed DNA polymerase activity"/>
    <property type="evidence" value="ECO:0007669"/>
    <property type="project" value="UniProtKB-KW"/>
</dbReference>
<dbReference type="InterPro" id="IPR001394">
    <property type="entry name" value="Peptidase_C19_UCH"/>
</dbReference>
<keyword evidence="1" id="KW-0862">Zinc</keyword>
<keyword evidence="1" id="KW-0238">DNA-binding</keyword>
<feature type="compositionally biased region" description="Basic and acidic residues" evidence="2">
    <location>
        <begin position="49"/>
        <end position="62"/>
    </location>
</feature>
<comment type="subcellular location">
    <subcellularLocation>
        <location evidence="1">Nucleus</location>
    </subcellularLocation>
</comment>
<dbReference type="GO" id="GO:0006272">
    <property type="term" value="P:leading strand elongation"/>
    <property type="evidence" value="ECO:0007669"/>
    <property type="project" value="TreeGrafter"/>
</dbReference>
<keyword evidence="5" id="KW-1185">Reference proteome</keyword>
<dbReference type="EC" id="2.7.7.7" evidence="1"/>
<dbReference type="GO" id="GO:0008310">
    <property type="term" value="F:single-stranded DNA 3'-5' DNA exonuclease activity"/>
    <property type="evidence" value="ECO:0007669"/>
    <property type="project" value="TreeGrafter"/>
</dbReference>
<dbReference type="OrthoDB" id="10060449at2759"/>
<keyword evidence="1" id="KW-0408">Iron</keyword>
<keyword evidence="1" id="KW-0235">DNA replication</keyword>
<feature type="compositionally biased region" description="Pro residues" evidence="2">
    <location>
        <begin position="158"/>
        <end position="168"/>
    </location>
</feature>
<comment type="similarity">
    <text evidence="1">Belongs to the DNA polymerase type-B family.</text>
</comment>
<dbReference type="Pfam" id="PF00443">
    <property type="entry name" value="UCH"/>
    <property type="match status" value="1"/>
</dbReference>
<keyword evidence="1" id="KW-0411">Iron-sulfur</keyword>
<dbReference type="GO" id="GO:0016579">
    <property type="term" value="P:protein deubiquitination"/>
    <property type="evidence" value="ECO:0007669"/>
    <property type="project" value="InterPro"/>
</dbReference>
<accession>A0A3L6TC87</accession>
<dbReference type="PANTHER" id="PTHR10670:SF0">
    <property type="entry name" value="DNA POLYMERASE EPSILON CATALYTIC SUBUNIT A"/>
    <property type="match status" value="1"/>
</dbReference>
<dbReference type="InterPro" id="IPR028889">
    <property type="entry name" value="USP"/>
</dbReference>
<dbReference type="GO" id="GO:0006297">
    <property type="term" value="P:nucleotide-excision repair, DNA gap filling"/>
    <property type="evidence" value="ECO:0007669"/>
    <property type="project" value="TreeGrafter"/>
</dbReference>
<dbReference type="SUPFAM" id="SSF54001">
    <property type="entry name" value="Cysteine proteinases"/>
    <property type="match status" value="1"/>
</dbReference>
<comment type="cofactor">
    <cofactor evidence="1">
        <name>[4Fe-4S] cluster</name>
        <dbReference type="ChEBI" id="CHEBI:49883"/>
    </cofactor>
</comment>
<dbReference type="Proteomes" id="UP000275267">
    <property type="component" value="Unassembled WGS sequence"/>
</dbReference>
<dbReference type="EMBL" id="PQIB02000002">
    <property type="protein sequence ID" value="RLN35894.1"/>
    <property type="molecule type" value="Genomic_DNA"/>
</dbReference>
<feature type="region of interest" description="Disordered" evidence="2">
    <location>
        <begin position="1"/>
        <end position="64"/>
    </location>
</feature>
<dbReference type="STRING" id="4540.A0A3L6TC87"/>
<dbReference type="GO" id="GO:0004843">
    <property type="term" value="F:cysteine-type deubiquitinase activity"/>
    <property type="evidence" value="ECO:0007669"/>
    <property type="project" value="InterPro"/>
</dbReference>
<reference evidence="5" key="1">
    <citation type="journal article" date="2019" name="Nat. Commun.">
        <title>The genome of broomcorn millet.</title>
        <authorList>
            <person name="Zou C."/>
            <person name="Miki D."/>
            <person name="Li D."/>
            <person name="Tang Q."/>
            <person name="Xiao L."/>
            <person name="Rajput S."/>
            <person name="Deng P."/>
            <person name="Jia W."/>
            <person name="Huang R."/>
            <person name="Zhang M."/>
            <person name="Sun Y."/>
            <person name="Hu J."/>
            <person name="Fu X."/>
            <person name="Schnable P.S."/>
            <person name="Li F."/>
            <person name="Zhang H."/>
            <person name="Feng B."/>
            <person name="Zhu X."/>
            <person name="Liu R."/>
            <person name="Schnable J.C."/>
            <person name="Zhu J.-K."/>
            <person name="Zhang H."/>
        </authorList>
    </citation>
    <scope>NUCLEOTIDE SEQUENCE [LARGE SCALE GENOMIC DNA]</scope>
</reference>
<gene>
    <name evidence="4" type="ORF">C2845_PM03G32680</name>
</gene>
<evidence type="ECO:0000313" key="4">
    <source>
        <dbReference type="EMBL" id="RLN35894.1"/>
    </source>
</evidence>
<dbReference type="GO" id="GO:0051539">
    <property type="term" value="F:4 iron, 4 sulfur cluster binding"/>
    <property type="evidence" value="ECO:0007669"/>
    <property type="project" value="UniProtKB-KW"/>
</dbReference>
<feature type="region of interest" description="Disordered" evidence="2">
    <location>
        <begin position="143"/>
        <end position="171"/>
    </location>
</feature>
<keyword evidence="1" id="KW-0479">Metal-binding</keyword>
<dbReference type="GO" id="GO:0045004">
    <property type="term" value="P:DNA replication proofreading"/>
    <property type="evidence" value="ECO:0007669"/>
    <property type="project" value="TreeGrafter"/>
</dbReference>
<protein>
    <recommendedName>
        <fullName evidence="1">DNA polymerase epsilon catalytic subunit</fullName>
        <ecNumber evidence="1">2.7.7.7</ecNumber>
    </recommendedName>
</protein>
<dbReference type="InterPro" id="IPR038765">
    <property type="entry name" value="Papain-like_cys_pep_sf"/>
</dbReference>
<evidence type="ECO:0000313" key="5">
    <source>
        <dbReference type="Proteomes" id="UP000275267"/>
    </source>
</evidence>
<comment type="caution">
    <text evidence="4">The sequence shown here is derived from an EMBL/GenBank/DDBJ whole genome shotgun (WGS) entry which is preliminary data.</text>
</comment>
<comment type="function">
    <text evidence="1">DNA polymerase II participates in chromosomal DNA replication.</text>
</comment>
<dbReference type="GO" id="GO:0003677">
    <property type="term" value="F:DNA binding"/>
    <property type="evidence" value="ECO:0007669"/>
    <property type="project" value="UniProtKB-KW"/>
</dbReference>
<keyword evidence="1" id="KW-0004">4Fe-4S</keyword>
<organism evidence="4 5">
    <name type="scientific">Panicum miliaceum</name>
    <name type="common">Proso millet</name>
    <name type="synonym">Broomcorn millet</name>
    <dbReference type="NCBI Taxonomy" id="4540"/>
    <lineage>
        <taxon>Eukaryota</taxon>
        <taxon>Viridiplantae</taxon>
        <taxon>Streptophyta</taxon>
        <taxon>Embryophyta</taxon>
        <taxon>Tracheophyta</taxon>
        <taxon>Spermatophyta</taxon>
        <taxon>Magnoliopsida</taxon>
        <taxon>Liliopsida</taxon>
        <taxon>Poales</taxon>
        <taxon>Poaceae</taxon>
        <taxon>PACMAD clade</taxon>
        <taxon>Panicoideae</taxon>
        <taxon>Panicodae</taxon>
        <taxon>Paniceae</taxon>
        <taxon>Panicinae</taxon>
        <taxon>Panicum</taxon>
        <taxon>Panicum sect. Panicum</taxon>
    </lineage>
</organism>
<dbReference type="Pfam" id="PF08490">
    <property type="entry name" value="DUF1744"/>
    <property type="match status" value="1"/>
</dbReference>
<dbReference type="InterPro" id="IPR013697">
    <property type="entry name" value="DNA_pol_e_suA_C"/>
</dbReference>
<dbReference type="GO" id="GO:0008622">
    <property type="term" value="C:epsilon DNA polymerase complex"/>
    <property type="evidence" value="ECO:0007669"/>
    <property type="project" value="InterPro"/>
</dbReference>